<organism evidence="1 2">
    <name type="scientific">Myxacorys almedinensis A</name>
    <dbReference type="NCBI Taxonomy" id="2690445"/>
    <lineage>
        <taxon>Bacteria</taxon>
        <taxon>Bacillati</taxon>
        <taxon>Cyanobacteriota</taxon>
        <taxon>Cyanophyceae</taxon>
        <taxon>Leptolyngbyales</taxon>
        <taxon>Leptolyngbyaceae</taxon>
        <taxon>Myxacorys</taxon>
        <taxon>Myxacorys almedinensis</taxon>
    </lineage>
</organism>
<gene>
    <name evidence="1" type="ORF">GS601_09210</name>
</gene>
<dbReference type="Proteomes" id="UP000646053">
    <property type="component" value="Unassembled WGS sequence"/>
</dbReference>
<keyword evidence="2" id="KW-1185">Reference proteome</keyword>
<reference evidence="1" key="1">
    <citation type="submission" date="2019-12" db="EMBL/GenBank/DDBJ databases">
        <title>High-Quality draft genome sequences of three cyanobacteria isolated from the limestone walls of the Old Cathedral of Coimbra.</title>
        <authorList>
            <person name="Tiago I."/>
            <person name="Soares F."/>
            <person name="Portugal A."/>
        </authorList>
    </citation>
    <scope>NUCLEOTIDE SEQUENCE</scope>
    <source>
        <strain evidence="1">A</strain>
    </source>
</reference>
<proteinExistence type="predicted"/>
<comment type="caution">
    <text evidence="1">The sequence shown here is derived from an EMBL/GenBank/DDBJ whole genome shotgun (WGS) entry which is preliminary data.</text>
</comment>
<sequence>MIDAEILEKLQTASIEERINLIETILRSLKQDIQPNAAPQSGSHAPRPTFGFMKDTGEILGDVITPALPENTWEALQ</sequence>
<evidence type="ECO:0000313" key="1">
    <source>
        <dbReference type="EMBL" id="NDJ17462.1"/>
    </source>
</evidence>
<accession>A0A8J8CMN0</accession>
<dbReference type="AlphaFoldDB" id="A0A8J8CMN0"/>
<dbReference type="EMBL" id="WVIE01000008">
    <property type="protein sequence ID" value="NDJ17462.1"/>
    <property type="molecule type" value="Genomic_DNA"/>
</dbReference>
<evidence type="ECO:0000313" key="2">
    <source>
        <dbReference type="Proteomes" id="UP000646053"/>
    </source>
</evidence>
<protein>
    <submittedName>
        <fullName evidence="1">Uncharacterized protein</fullName>
    </submittedName>
</protein>
<dbReference type="RefSeq" id="WP_162422969.1">
    <property type="nucleotide sequence ID" value="NZ_WVIE01000008.1"/>
</dbReference>
<name>A0A8J8CMN0_9CYAN</name>